<comment type="caution">
    <text evidence="1">The sequence shown here is derived from an EMBL/GenBank/DDBJ whole genome shotgun (WGS) entry which is preliminary data.</text>
</comment>
<keyword evidence="2" id="KW-1185">Reference proteome</keyword>
<protein>
    <submittedName>
        <fullName evidence="1">Uncharacterized protein</fullName>
    </submittedName>
</protein>
<dbReference type="EMBL" id="APKE01000032">
    <property type="protein sequence ID" value="KAF0675087.1"/>
    <property type="molecule type" value="Genomic_DNA"/>
</dbReference>
<proteinExistence type="predicted"/>
<accession>A0A921TCM8</accession>
<reference evidence="1" key="1">
    <citation type="submission" date="2013-03" db="EMBL/GenBank/DDBJ databases">
        <title>Genome Sequence of the Profundibacterium mesophilum strain KAUST100406-0324T from Red Sea, a novel genus in the family Rhodobacteraceae.</title>
        <authorList>
            <person name="Essack M."/>
            <person name="Alam I."/>
            <person name="Lafi F."/>
            <person name="Alawi W."/>
            <person name="Kamanu F."/>
            <person name="Al-Suwailem A."/>
            <person name="Lee O.O."/>
            <person name="Xu Y."/>
            <person name="Bajic V."/>
            <person name="Qian P.-Y."/>
            <person name="Archer J."/>
        </authorList>
    </citation>
    <scope>NUCLEOTIDE SEQUENCE</scope>
    <source>
        <strain evidence="1">KAUST100406-0324</strain>
    </source>
</reference>
<dbReference type="Proteomes" id="UP000698242">
    <property type="component" value="Unassembled WGS sequence"/>
</dbReference>
<evidence type="ECO:0000313" key="2">
    <source>
        <dbReference type="Proteomes" id="UP000698242"/>
    </source>
</evidence>
<name>A0A921TCM8_9RHOB</name>
<gene>
    <name evidence="1" type="ORF">PMES_02608</name>
</gene>
<evidence type="ECO:0000313" key="1">
    <source>
        <dbReference type="EMBL" id="KAF0675087.1"/>
    </source>
</evidence>
<sequence length="78" mass="8498">MTPGDRKRMVASIVDIAMHPNVPVLALVCAAQALGAWVPGAWRHGRESPDAGRPWCPCGAEALSYRAGREAMEWERRG</sequence>
<dbReference type="AlphaFoldDB" id="A0A921TCM8"/>
<organism evidence="1 2">
    <name type="scientific">Profundibacterium mesophilum KAUST100406-0324</name>
    <dbReference type="NCBI Taxonomy" id="1037889"/>
    <lineage>
        <taxon>Bacteria</taxon>
        <taxon>Pseudomonadati</taxon>
        <taxon>Pseudomonadota</taxon>
        <taxon>Alphaproteobacteria</taxon>
        <taxon>Rhodobacterales</taxon>
        <taxon>Roseobacteraceae</taxon>
        <taxon>Profundibacterium</taxon>
    </lineage>
</organism>